<keyword evidence="11 20" id="KW-1133">Transmembrane helix</keyword>
<evidence type="ECO:0000256" key="11">
    <source>
        <dbReference type="ARBA" id="ARBA00022989"/>
    </source>
</evidence>
<keyword evidence="16" id="KW-0804">Transcription</keyword>
<dbReference type="PANTHER" id="PTHR43547:SF2">
    <property type="entry name" value="HYBRID SIGNAL TRANSDUCTION HISTIDINE KINASE C"/>
    <property type="match status" value="1"/>
</dbReference>
<dbReference type="Pfam" id="PF00512">
    <property type="entry name" value="HisKA"/>
    <property type="match status" value="1"/>
</dbReference>
<dbReference type="CDD" id="cd00075">
    <property type="entry name" value="HATPase"/>
    <property type="match status" value="1"/>
</dbReference>
<dbReference type="InterPro" id="IPR003594">
    <property type="entry name" value="HATPase_dom"/>
</dbReference>
<dbReference type="Gene3D" id="3.40.50.2300">
    <property type="match status" value="1"/>
</dbReference>
<dbReference type="InterPro" id="IPR019108">
    <property type="entry name" value="Caa3_assmbl_CtaG-rel"/>
</dbReference>
<dbReference type="InterPro" id="IPR004358">
    <property type="entry name" value="Sig_transdc_His_kin-like_C"/>
</dbReference>
<evidence type="ECO:0000259" key="21">
    <source>
        <dbReference type="PROSITE" id="PS50109"/>
    </source>
</evidence>
<protein>
    <recommendedName>
        <fullName evidence="5">Probable transcriptional regulator ycf27</fullName>
        <ecNumber evidence="4">2.7.13.3</ecNumber>
    </recommendedName>
    <alternativeName>
        <fullName evidence="17">OmpR-like protein</fullName>
    </alternativeName>
</protein>
<dbReference type="Gene3D" id="6.10.340.10">
    <property type="match status" value="1"/>
</dbReference>
<keyword evidence="26" id="KW-1185">Reference proteome</keyword>
<evidence type="ECO:0000256" key="17">
    <source>
        <dbReference type="ARBA" id="ARBA00032623"/>
    </source>
</evidence>
<dbReference type="Gene3D" id="3.30.565.10">
    <property type="entry name" value="Histidine kinase-like ATPase, C-terminal domain"/>
    <property type="match status" value="1"/>
</dbReference>
<dbReference type="InterPro" id="IPR001789">
    <property type="entry name" value="Sig_transdc_resp-reg_receiver"/>
</dbReference>
<dbReference type="CDD" id="cd06225">
    <property type="entry name" value="HAMP"/>
    <property type="match status" value="1"/>
</dbReference>
<evidence type="ECO:0000256" key="7">
    <source>
        <dbReference type="ARBA" id="ARBA00022553"/>
    </source>
</evidence>
<evidence type="ECO:0000256" key="16">
    <source>
        <dbReference type="ARBA" id="ARBA00023163"/>
    </source>
</evidence>
<dbReference type="GO" id="GO:0006355">
    <property type="term" value="P:regulation of DNA-templated transcription"/>
    <property type="evidence" value="ECO:0007669"/>
    <property type="project" value="InterPro"/>
</dbReference>
<evidence type="ECO:0000256" key="6">
    <source>
        <dbReference type="ARBA" id="ARBA00022475"/>
    </source>
</evidence>
<dbReference type="SMART" id="SM00387">
    <property type="entry name" value="HATPase_c"/>
    <property type="match status" value="1"/>
</dbReference>
<feature type="transmembrane region" description="Helical" evidence="20">
    <location>
        <begin position="112"/>
        <end position="135"/>
    </location>
</feature>
<keyword evidence="6" id="KW-1003">Cell membrane</keyword>
<evidence type="ECO:0000256" key="14">
    <source>
        <dbReference type="ARBA" id="ARBA00023125"/>
    </source>
</evidence>
<evidence type="ECO:0000256" key="5">
    <source>
        <dbReference type="ARBA" id="ARBA00015955"/>
    </source>
</evidence>
<comment type="caution">
    <text evidence="25">The sequence shown here is derived from an EMBL/GenBank/DDBJ whole genome shotgun (WGS) entry which is preliminary data.</text>
</comment>
<dbReference type="Pfam" id="PF00486">
    <property type="entry name" value="Trans_reg_C"/>
    <property type="match status" value="1"/>
</dbReference>
<dbReference type="PROSITE" id="PS51755">
    <property type="entry name" value="OMPR_PHOB"/>
    <property type="match status" value="1"/>
</dbReference>
<dbReference type="InterPro" id="IPR016032">
    <property type="entry name" value="Sig_transdc_resp-reg_C-effctor"/>
</dbReference>
<keyword evidence="8" id="KW-0808">Transferase</keyword>
<evidence type="ECO:0000256" key="19">
    <source>
        <dbReference type="PROSITE-ProRule" id="PRU01091"/>
    </source>
</evidence>
<evidence type="ECO:0000259" key="22">
    <source>
        <dbReference type="PROSITE" id="PS50110"/>
    </source>
</evidence>
<dbReference type="InterPro" id="IPR011006">
    <property type="entry name" value="CheY-like_superfamily"/>
</dbReference>
<keyword evidence="10" id="KW-0418">Kinase</keyword>
<feature type="domain" description="Response regulatory" evidence="22">
    <location>
        <begin position="253"/>
        <end position="366"/>
    </location>
</feature>
<dbReference type="CDD" id="cd00383">
    <property type="entry name" value="trans_reg_C"/>
    <property type="match status" value="1"/>
</dbReference>
<dbReference type="InterPro" id="IPR005467">
    <property type="entry name" value="His_kinase_dom"/>
</dbReference>
<evidence type="ECO:0000313" key="25">
    <source>
        <dbReference type="EMBL" id="GLC62556.1"/>
    </source>
</evidence>
<dbReference type="PROSITE" id="PS50110">
    <property type="entry name" value="RESPONSE_REGULATORY"/>
    <property type="match status" value="1"/>
</dbReference>
<keyword evidence="13" id="KW-0805">Transcription regulation</keyword>
<dbReference type="InterPro" id="IPR036890">
    <property type="entry name" value="HATPase_C_sf"/>
</dbReference>
<accession>A0A9W6C457</accession>
<dbReference type="SUPFAM" id="SSF46894">
    <property type="entry name" value="C-terminal effector domain of the bipartite response regulators"/>
    <property type="match status" value="1"/>
</dbReference>
<name>A0A9W6C457_9CHLO</name>
<dbReference type="Pfam" id="PF00672">
    <property type="entry name" value="HAMP"/>
    <property type="match status" value="1"/>
</dbReference>
<keyword evidence="12" id="KW-0902">Two-component regulatory system</keyword>
<dbReference type="Proteomes" id="UP001165080">
    <property type="component" value="Unassembled WGS sequence"/>
</dbReference>
<gene>
    <name evidence="25" type="primary">PLESTB003686</name>
    <name evidence="25" type="ORF">PLESTB_001912600</name>
</gene>
<dbReference type="Gene3D" id="6.10.250.690">
    <property type="match status" value="1"/>
</dbReference>
<dbReference type="FunFam" id="3.40.50.2300:FF:000001">
    <property type="entry name" value="DNA-binding response regulator PhoB"/>
    <property type="match status" value="1"/>
</dbReference>
<proteinExistence type="predicted"/>
<comment type="subcellular location">
    <subcellularLocation>
        <location evidence="3">Cell membrane</location>
        <topology evidence="3">Multi-pass membrane protein</topology>
    </subcellularLocation>
</comment>
<evidence type="ECO:0000256" key="3">
    <source>
        <dbReference type="ARBA" id="ARBA00004651"/>
    </source>
</evidence>
<dbReference type="FunFam" id="3.30.565.10:FF:000006">
    <property type="entry name" value="Sensor histidine kinase WalK"/>
    <property type="match status" value="1"/>
</dbReference>
<evidence type="ECO:0000259" key="24">
    <source>
        <dbReference type="PROSITE" id="PS51755"/>
    </source>
</evidence>
<dbReference type="Gene3D" id="1.10.287.130">
    <property type="match status" value="1"/>
</dbReference>
<evidence type="ECO:0000256" key="10">
    <source>
        <dbReference type="ARBA" id="ARBA00022777"/>
    </source>
</evidence>
<dbReference type="SUPFAM" id="SSF55874">
    <property type="entry name" value="ATPase domain of HSP90 chaperone/DNA topoisomerase II/histidine kinase"/>
    <property type="match status" value="1"/>
</dbReference>
<feature type="transmembrane region" description="Helical" evidence="20">
    <location>
        <begin position="6"/>
        <end position="28"/>
    </location>
</feature>
<organism evidence="25 26">
    <name type="scientific">Pleodorina starrii</name>
    <dbReference type="NCBI Taxonomy" id="330485"/>
    <lineage>
        <taxon>Eukaryota</taxon>
        <taxon>Viridiplantae</taxon>
        <taxon>Chlorophyta</taxon>
        <taxon>core chlorophytes</taxon>
        <taxon>Chlorophyceae</taxon>
        <taxon>CS clade</taxon>
        <taxon>Chlamydomonadales</taxon>
        <taxon>Volvocaceae</taxon>
        <taxon>Pleodorina</taxon>
    </lineage>
</organism>
<evidence type="ECO:0000256" key="1">
    <source>
        <dbReference type="ARBA" id="ARBA00000085"/>
    </source>
</evidence>
<feature type="modified residue" description="4-aspartylphosphate" evidence="18">
    <location>
        <position position="302"/>
    </location>
</feature>
<keyword evidence="7 18" id="KW-0597">Phosphoprotein</keyword>
<dbReference type="InterPro" id="IPR036097">
    <property type="entry name" value="HisK_dim/P_sf"/>
</dbReference>
<reference evidence="25 26" key="1">
    <citation type="journal article" date="2023" name="Commun. Biol.">
        <title>Reorganization of the ancestral sex-determining regions during the evolution of trioecy in Pleodorina starrii.</title>
        <authorList>
            <person name="Takahashi K."/>
            <person name="Suzuki S."/>
            <person name="Kawai-Toyooka H."/>
            <person name="Yamamoto K."/>
            <person name="Hamaji T."/>
            <person name="Ootsuki R."/>
            <person name="Yamaguchi H."/>
            <person name="Kawachi M."/>
            <person name="Higashiyama T."/>
            <person name="Nozaki H."/>
        </authorList>
    </citation>
    <scope>NUCLEOTIDE SEQUENCE [LARGE SCALE GENOMIC DNA]</scope>
    <source>
        <strain evidence="25 26">NIES-4479</strain>
    </source>
</reference>
<dbReference type="AlphaFoldDB" id="A0A9W6C457"/>
<feature type="transmembrane region" description="Helical" evidence="20">
    <location>
        <begin position="40"/>
        <end position="59"/>
    </location>
</feature>
<keyword evidence="15 20" id="KW-0472">Membrane</keyword>
<feature type="transmembrane region" description="Helical" evidence="20">
    <location>
        <begin position="79"/>
        <end position="100"/>
    </location>
</feature>
<feature type="transmembrane region" description="Helical" evidence="20">
    <location>
        <begin position="497"/>
        <end position="521"/>
    </location>
</feature>
<evidence type="ECO:0000256" key="13">
    <source>
        <dbReference type="ARBA" id="ARBA00023015"/>
    </source>
</evidence>
<dbReference type="PRINTS" id="PR00344">
    <property type="entry name" value="BCTRLSENSOR"/>
</dbReference>
<evidence type="ECO:0000313" key="26">
    <source>
        <dbReference type="Proteomes" id="UP001165080"/>
    </source>
</evidence>
<dbReference type="InterPro" id="IPR003660">
    <property type="entry name" value="HAMP_dom"/>
</dbReference>
<dbReference type="InterPro" id="IPR036388">
    <property type="entry name" value="WH-like_DNA-bd_sf"/>
</dbReference>
<evidence type="ECO:0000256" key="8">
    <source>
        <dbReference type="ARBA" id="ARBA00022679"/>
    </source>
</evidence>
<keyword evidence="14 19" id="KW-0238">DNA-binding</keyword>
<feature type="domain" description="HAMP" evidence="23">
    <location>
        <begin position="522"/>
        <end position="575"/>
    </location>
</feature>
<dbReference type="InterPro" id="IPR003661">
    <property type="entry name" value="HisK_dim/P_dom"/>
</dbReference>
<dbReference type="SMART" id="SM00388">
    <property type="entry name" value="HisKA"/>
    <property type="match status" value="1"/>
</dbReference>
<evidence type="ECO:0000256" key="12">
    <source>
        <dbReference type="ARBA" id="ARBA00023012"/>
    </source>
</evidence>
<evidence type="ECO:0000256" key="18">
    <source>
        <dbReference type="PROSITE-ProRule" id="PRU00169"/>
    </source>
</evidence>
<dbReference type="PROSITE" id="PS50109">
    <property type="entry name" value="HIS_KIN"/>
    <property type="match status" value="1"/>
</dbReference>
<sequence>MFGWTLFRYVTALAFGLGAVGYAAGWWASRHRGRWPIHRAVLWYTGLFCAGVGLVGPIAEAARTSFPAHMVGHLLLGMVAPLCLVLSAPVTLALRALPVVQARALSWALRTALVRALTHPVVAVVLNVGGLWALYTTDLYGMMHTSVWLYALVHAHVFLAGYLFTAAMVGIDPNPHRSSFALRTAALIGFLTAHSILAKWLYGHPPAGVDFADARIGAQIMYYARPPGTPRLTALTSQRSGQGGQMTDPLTGRVLVVDDEVDLAELVAEYLRKAGLDVEVRHDGTDAVAAVREYAPDVLVLDLGLPGIDGIEVCRQVRTFSDCHVLMLTARDDEVDKIVGLSVGADDYVTKPFSPRELVARVQAMLRRARTRPAPTPPPAGRAQELVIGDLVVDEAAREVRVGGESVALTRIEFDLLAALATHTQMVLSRRQLVEIVWDTRWTGDEHLTAVLLIGLIIVVVTAVLVGPNMFYHELVESGHADEALGLVHLEDAFRSVSLTALAIGGLPALYIAGLLTFYLYRTIGRSLASFSTAAGEVAAGNYDVRVTSTKLGPEFDALASSFNEMAAKLSAVDTTRRQMLADLAHEMRTPLASLKGHLEGVEDGVVALDAHTTGILHAQITRLERLARDIRQLTAAEEGMTRLQLTPQDPEHLAVQAVAAIEPDAAGKGVSITAVSTGPETAPVPLDPERMGQVLSNLLENALRHTPTGGTIILRTDHTAEAVTYTVTDTGEGISAESLPHVFERFYRANTGREAHRGGSGLGLAISKALVEAQGGTLEATSDGHGRGASFRIHLPYRRPTG</sequence>
<keyword evidence="9 20" id="KW-0812">Transmembrane</keyword>
<dbReference type="CDD" id="cd00082">
    <property type="entry name" value="HisKA"/>
    <property type="match status" value="1"/>
</dbReference>
<dbReference type="Pfam" id="PF02518">
    <property type="entry name" value="HATPase_c"/>
    <property type="match status" value="1"/>
</dbReference>
<dbReference type="Pfam" id="PF09678">
    <property type="entry name" value="Caa3_CtaG"/>
    <property type="match status" value="1"/>
</dbReference>
<dbReference type="InterPro" id="IPR001867">
    <property type="entry name" value="OmpR/PhoB-type_DNA-bd"/>
</dbReference>
<comment type="catalytic activity">
    <reaction evidence="1">
        <text>ATP + protein L-histidine = ADP + protein N-phospho-L-histidine.</text>
        <dbReference type="EC" id="2.7.13.3"/>
    </reaction>
</comment>
<dbReference type="SMART" id="SM00448">
    <property type="entry name" value="REC"/>
    <property type="match status" value="1"/>
</dbReference>
<dbReference type="Pfam" id="PF00072">
    <property type="entry name" value="Response_reg"/>
    <property type="match status" value="1"/>
</dbReference>
<dbReference type="SUPFAM" id="SSF47384">
    <property type="entry name" value="Homodimeric domain of signal transducing histidine kinase"/>
    <property type="match status" value="1"/>
</dbReference>
<dbReference type="Gene3D" id="1.10.10.10">
    <property type="entry name" value="Winged helix-like DNA-binding domain superfamily/Winged helix DNA-binding domain"/>
    <property type="match status" value="1"/>
</dbReference>
<dbReference type="GO" id="GO:0003677">
    <property type="term" value="F:DNA binding"/>
    <property type="evidence" value="ECO:0007669"/>
    <property type="project" value="UniProtKB-UniRule"/>
</dbReference>
<feature type="transmembrane region" description="Helical" evidence="20">
    <location>
        <begin position="448"/>
        <end position="467"/>
    </location>
</feature>
<dbReference type="EC" id="2.7.13.3" evidence="4"/>
<dbReference type="SUPFAM" id="SSF52172">
    <property type="entry name" value="CheY-like"/>
    <property type="match status" value="1"/>
</dbReference>
<dbReference type="EMBL" id="BRXU01000066">
    <property type="protein sequence ID" value="GLC62556.1"/>
    <property type="molecule type" value="Genomic_DNA"/>
</dbReference>
<feature type="transmembrane region" description="Helical" evidence="20">
    <location>
        <begin position="147"/>
        <end position="171"/>
    </location>
</feature>
<dbReference type="PROSITE" id="PS50885">
    <property type="entry name" value="HAMP"/>
    <property type="match status" value="1"/>
</dbReference>
<evidence type="ECO:0000256" key="20">
    <source>
        <dbReference type="SAM" id="Phobius"/>
    </source>
</evidence>
<evidence type="ECO:0000256" key="2">
    <source>
        <dbReference type="ARBA" id="ARBA00003612"/>
    </source>
</evidence>
<comment type="function">
    <text evidence="2">Probable promoter-specific protein mediating the interaction between DNA and RNA polymerase.</text>
</comment>
<evidence type="ECO:0000256" key="4">
    <source>
        <dbReference type="ARBA" id="ARBA00012438"/>
    </source>
</evidence>
<dbReference type="SUPFAM" id="SSF158472">
    <property type="entry name" value="HAMP domain-like"/>
    <property type="match status" value="1"/>
</dbReference>
<feature type="domain" description="OmpR/PhoB-type" evidence="24">
    <location>
        <begin position="383"/>
        <end position="447"/>
    </location>
</feature>
<evidence type="ECO:0000259" key="23">
    <source>
        <dbReference type="PROSITE" id="PS50885"/>
    </source>
</evidence>
<evidence type="ECO:0000256" key="9">
    <source>
        <dbReference type="ARBA" id="ARBA00022692"/>
    </source>
</evidence>
<dbReference type="GO" id="GO:0005886">
    <property type="term" value="C:plasma membrane"/>
    <property type="evidence" value="ECO:0007669"/>
    <property type="project" value="UniProtKB-SubCell"/>
</dbReference>
<dbReference type="SMART" id="SM00304">
    <property type="entry name" value="HAMP"/>
    <property type="match status" value="1"/>
</dbReference>
<feature type="DNA-binding region" description="OmpR/PhoB-type" evidence="19">
    <location>
        <begin position="383"/>
        <end position="447"/>
    </location>
</feature>
<feature type="domain" description="Histidine kinase" evidence="21">
    <location>
        <begin position="583"/>
        <end position="800"/>
    </location>
</feature>
<dbReference type="GO" id="GO:0000155">
    <property type="term" value="F:phosphorelay sensor kinase activity"/>
    <property type="evidence" value="ECO:0007669"/>
    <property type="project" value="InterPro"/>
</dbReference>
<dbReference type="PANTHER" id="PTHR43547">
    <property type="entry name" value="TWO-COMPONENT HISTIDINE KINASE"/>
    <property type="match status" value="1"/>
</dbReference>
<evidence type="ECO:0000256" key="15">
    <source>
        <dbReference type="ARBA" id="ARBA00023136"/>
    </source>
</evidence>